<organism evidence="2 3">
    <name type="scientific">Fasciolopsis buskii</name>
    <dbReference type="NCBI Taxonomy" id="27845"/>
    <lineage>
        <taxon>Eukaryota</taxon>
        <taxon>Metazoa</taxon>
        <taxon>Spiralia</taxon>
        <taxon>Lophotrochozoa</taxon>
        <taxon>Platyhelminthes</taxon>
        <taxon>Trematoda</taxon>
        <taxon>Digenea</taxon>
        <taxon>Plagiorchiida</taxon>
        <taxon>Echinostomata</taxon>
        <taxon>Echinostomatoidea</taxon>
        <taxon>Fasciolidae</taxon>
        <taxon>Fasciolopsis</taxon>
    </lineage>
</organism>
<proteinExistence type="predicted"/>
<reference evidence="2" key="1">
    <citation type="submission" date="2019-05" db="EMBL/GenBank/DDBJ databases">
        <title>Annotation for the trematode Fasciolopsis buski.</title>
        <authorList>
            <person name="Choi Y.-J."/>
        </authorList>
    </citation>
    <scope>NUCLEOTIDE SEQUENCE</scope>
    <source>
        <strain evidence="2">HT</strain>
        <tissue evidence="2">Whole worm</tissue>
    </source>
</reference>
<gene>
    <name evidence="2" type="ORF">FBUS_11717</name>
</gene>
<sequence length="157" mass="17613">MNPEEVAVPPVSDSPRERPLDRRTQLYTSRNGSNNHGEYFVPAANRQLKSAENKNQADHVINSSALDQAPVGLVTRANSVDHFATVPRLTTTLKKTMTVRALFDYDPLTDMGLPSKVSGVFLIQLQKYHQPLLKAFGRYYCMIAQGTFLLDFSYILP</sequence>
<keyword evidence="3" id="KW-1185">Reference proteome</keyword>
<protein>
    <submittedName>
        <fullName evidence="2">Uncharacterized protein</fullName>
    </submittedName>
</protein>
<comment type="caution">
    <text evidence="2">The sequence shown here is derived from an EMBL/GenBank/DDBJ whole genome shotgun (WGS) entry which is preliminary data.</text>
</comment>
<feature type="region of interest" description="Disordered" evidence="1">
    <location>
        <begin position="1"/>
        <end position="21"/>
    </location>
</feature>
<dbReference type="OrthoDB" id="78824at2759"/>
<evidence type="ECO:0000313" key="3">
    <source>
        <dbReference type="Proteomes" id="UP000728185"/>
    </source>
</evidence>
<name>A0A8E0RT71_9TREM</name>
<evidence type="ECO:0000256" key="1">
    <source>
        <dbReference type="SAM" id="MobiDB-lite"/>
    </source>
</evidence>
<dbReference type="EMBL" id="LUCM01009351">
    <property type="protein sequence ID" value="KAA0187097.1"/>
    <property type="molecule type" value="Genomic_DNA"/>
</dbReference>
<dbReference type="AlphaFoldDB" id="A0A8E0RT71"/>
<dbReference type="Proteomes" id="UP000728185">
    <property type="component" value="Unassembled WGS sequence"/>
</dbReference>
<accession>A0A8E0RT71</accession>
<evidence type="ECO:0000313" key="2">
    <source>
        <dbReference type="EMBL" id="KAA0187097.1"/>
    </source>
</evidence>